<organism evidence="3 4">
    <name type="scientific">Mucilaginibacter xinganensis</name>
    <dbReference type="NCBI Taxonomy" id="1234841"/>
    <lineage>
        <taxon>Bacteria</taxon>
        <taxon>Pseudomonadati</taxon>
        <taxon>Bacteroidota</taxon>
        <taxon>Sphingobacteriia</taxon>
        <taxon>Sphingobacteriales</taxon>
        <taxon>Sphingobacteriaceae</taxon>
        <taxon>Mucilaginibacter</taxon>
    </lineage>
</organism>
<evidence type="ECO:0000313" key="3">
    <source>
        <dbReference type="EMBL" id="ASU35331.1"/>
    </source>
</evidence>
<accession>A0A223P0G9</accession>
<dbReference type="Pfam" id="PF00582">
    <property type="entry name" value="Usp"/>
    <property type="match status" value="2"/>
</dbReference>
<evidence type="ECO:0000259" key="2">
    <source>
        <dbReference type="Pfam" id="PF00582"/>
    </source>
</evidence>
<name>A0A223P0G9_9SPHI</name>
<dbReference type="OrthoDB" id="789733at2"/>
<evidence type="ECO:0000256" key="1">
    <source>
        <dbReference type="ARBA" id="ARBA00008791"/>
    </source>
</evidence>
<proteinExistence type="inferred from homology"/>
<comment type="similarity">
    <text evidence="1">Belongs to the universal stress protein A family.</text>
</comment>
<sequence length="287" mass="31532">MKNILVLTDLSENAAHAAELSVIFGGKLNANLLLYHTFLGAVVIPNYEGGPLASNASIELEAESRAHLDKLAGYLQPFIDKLDKYGYKPVISCQLGEGSLGGNVLSLIETKNVEIIVMGARSGSSLEHILLGSDTNAVMQKATCPVLVVPMESNLQKLTKVVFATDFEAEDIVAIQYLVNLAKLFDFELEIVHVALPGKNNEYKKDLQFSLKAEVSKLTYSHIVYKNVRGNNVIKRLNRLCEETDAGILALSHHQHSFFGRLLQKSTTKEALSLQKIPLLVFPLKTT</sequence>
<gene>
    <name evidence="3" type="ORF">MuYL_3446</name>
</gene>
<keyword evidence="4" id="KW-1185">Reference proteome</keyword>
<protein>
    <submittedName>
        <fullName evidence="3">Universal stress protein</fullName>
    </submittedName>
</protein>
<dbReference type="CDD" id="cd00293">
    <property type="entry name" value="USP-like"/>
    <property type="match status" value="2"/>
</dbReference>
<feature type="domain" description="UspA" evidence="2">
    <location>
        <begin position="1"/>
        <end position="150"/>
    </location>
</feature>
<dbReference type="AlphaFoldDB" id="A0A223P0G9"/>
<dbReference type="InterPro" id="IPR014729">
    <property type="entry name" value="Rossmann-like_a/b/a_fold"/>
</dbReference>
<dbReference type="SUPFAM" id="SSF52402">
    <property type="entry name" value="Adenine nucleotide alpha hydrolases-like"/>
    <property type="match status" value="2"/>
</dbReference>
<dbReference type="RefSeq" id="WP_094571529.1">
    <property type="nucleotide sequence ID" value="NZ_CP022743.1"/>
</dbReference>
<dbReference type="Proteomes" id="UP000215002">
    <property type="component" value="Chromosome"/>
</dbReference>
<dbReference type="InterPro" id="IPR006015">
    <property type="entry name" value="Universal_stress_UspA"/>
</dbReference>
<dbReference type="PANTHER" id="PTHR46268">
    <property type="entry name" value="STRESS RESPONSE PROTEIN NHAX"/>
    <property type="match status" value="1"/>
</dbReference>
<feature type="domain" description="UspA" evidence="2">
    <location>
        <begin position="159"/>
        <end position="283"/>
    </location>
</feature>
<dbReference type="PANTHER" id="PTHR46268:SF6">
    <property type="entry name" value="UNIVERSAL STRESS PROTEIN UP12"/>
    <property type="match status" value="1"/>
</dbReference>
<reference evidence="3 4" key="1">
    <citation type="submission" date="2017-08" db="EMBL/GenBank/DDBJ databases">
        <title>Complete genome sequence of Mucilaginibacter sp. strain BJC16-A31.</title>
        <authorList>
            <consortium name="Henan University of Science and Technology"/>
            <person name="You X."/>
        </authorList>
    </citation>
    <scope>NUCLEOTIDE SEQUENCE [LARGE SCALE GENOMIC DNA]</scope>
    <source>
        <strain evidence="3 4">BJC16-A31</strain>
    </source>
</reference>
<evidence type="ECO:0000313" key="4">
    <source>
        <dbReference type="Proteomes" id="UP000215002"/>
    </source>
</evidence>
<dbReference type="EMBL" id="CP022743">
    <property type="protein sequence ID" value="ASU35331.1"/>
    <property type="molecule type" value="Genomic_DNA"/>
</dbReference>
<dbReference type="KEGG" id="muc:MuYL_3446"/>
<dbReference type="InterPro" id="IPR006016">
    <property type="entry name" value="UspA"/>
</dbReference>
<dbReference type="PRINTS" id="PR01438">
    <property type="entry name" value="UNVRSLSTRESS"/>
</dbReference>
<dbReference type="Gene3D" id="3.40.50.620">
    <property type="entry name" value="HUPs"/>
    <property type="match status" value="2"/>
</dbReference>